<dbReference type="GO" id="GO:0008270">
    <property type="term" value="F:zinc ion binding"/>
    <property type="evidence" value="ECO:0007669"/>
    <property type="project" value="UniProtKB-KW"/>
</dbReference>
<feature type="region of interest" description="Disordered" evidence="3">
    <location>
        <begin position="1115"/>
        <end position="1141"/>
    </location>
</feature>
<keyword evidence="2" id="KW-0479">Metal-binding</keyword>
<dbReference type="CDD" id="cd00167">
    <property type="entry name" value="SANT"/>
    <property type="match status" value="1"/>
</dbReference>
<dbReference type="SUPFAM" id="SSF57850">
    <property type="entry name" value="RING/U-box"/>
    <property type="match status" value="1"/>
</dbReference>
<keyword evidence="2" id="KW-0863">Zinc-finger</keyword>
<dbReference type="Gene3D" id="3.30.40.10">
    <property type="entry name" value="Zinc/RING finger domain, C3HC4 (zinc finger)"/>
    <property type="match status" value="1"/>
</dbReference>
<accession>A0A8J2X448</accession>
<feature type="compositionally biased region" description="Polar residues" evidence="3">
    <location>
        <begin position="1188"/>
        <end position="1206"/>
    </location>
</feature>
<dbReference type="SMART" id="SM00333">
    <property type="entry name" value="TUDOR"/>
    <property type="match status" value="3"/>
</dbReference>
<feature type="region of interest" description="Disordered" evidence="3">
    <location>
        <begin position="893"/>
        <end position="919"/>
    </location>
</feature>
<feature type="region of interest" description="Disordered" evidence="3">
    <location>
        <begin position="437"/>
        <end position="576"/>
    </location>
</feature>
<feature type="region of interest" description="Disordered" evidence="3">
    <location>
        <begin position="263"/>
        <end position="374"/>
    </location>
</feature>
<feature type="compositionally biased region" description="Low complexity" evidence="3">
    <location>
        <begin position="455"/>
        <end position="474"/>
    </location>
</feature>
<name>A0A8J2X448_9STRA</name>
<dbReference type="InterPro" id="IPR002999">
    <property type="entry name" value="Tudor"/>
</dbReference>
<dbReference type="SMART" id="SM00184">
    <property type="entry name" value="RING"/>
    <property type="match status" value="1"/>
</dbReference>
<feature type="region of interest" description="Disordered" evidence="3">
    <location>
        <begin position="588"/>
        <end position="643"/>
    </location>
</feature>
<protein>
    <submittedName>
        <fullName evidence="6">Uncharacterized protein</fullName>
    </submittedName>
</protein>
<dbReference type="CDD" id="cd04508">
    <property type="entry name" value="Tudor_SF"/>
    <property type="match status" value="1"/>
</dbReference>
<feature type="region of interest" description="Disordered" evidence="3">
    <location>
        <begin position="1350"/>
        <end position="1379"/>
    </location>
</feature>
<feature type="region of interest" description="Disordered" evidence="3">
    <location>
        <begin position="92"/>
        <end position="161"/>
    </location>
</feature>
<feature type="region of interest" description="Disordered" evidence="3">
    <location>
        <begin position="803"/>
        <end position="835"/>
    </location>
</feature>
<dbReference type="SMART" id="SM00717">
    <property type="entry name" value="SANT"/>
    <property type="match status" value="1"/>
</dbReference>
<dbReference type="InterPro" id="IPR036388">
    <property type="entry name" value="WH-like_DNA-bd_sf"/>
</dbReference>
<dbReference type="EMBL" id="CAKKNE010000006">
    <property type="protein sequence ID" value="CAH0379773.1"/>
    <property type="molecule type" value="Genomic_DNA"/>
</dbReference>
<feature type="compositionally biased region" description="Basic and acidic residues" evidence="3">
    <location>
        <begin position="1236"/>
        <end position="1252"/>
    </location>
</feature>
<gene>
    <name evidence="6" type="ORF">PECAL_6P14110</name>
</gene>
<dbReference type="SUPFAM" id="SSF46689">
    <property type="entry name" value="Homeodomain-like"/>
    <property type="match status" value="1"/>
</dbReference>
<dbReference type="InterPro" id="IPR009057">
    <property type="entry name" value="Homeodomain-like_sf"/>
</dbReference>
<dbReference type="PANTHER" id="PTHR13037:SF24">
    <property type="entry name" value="POLYCOMB PROTEIN PCL-RELATED"/>
    <property type="match status" value="1"/>
</dbReference>
<evidence type="ECO:0000259" key="4">
    <source>
        <dbReference type="PROSITE" id="PS50089"/>
    </source>
</evidence>
<feature type="compositionally biased region" description="Pro residues" evidence="3">
    <location>
        <begin position="1118"/>
        <end position="1135"/>
    </location>
</feature>
<organism evidence="6 7">
    <name type="scientific">Pelagomonas calceolata</name>
    <dbReference type="NCBI Taxonomy" id="35677"/>
    <lineage>
        <taxon>Eukaryota</taxon>
        <taxon>Sar</taxon>
        <taxon>Stramenopiles</taxon>
        <taxon>Ochrophyta</taxon>
        <taxon>Pelagophyceae</taxon>
        <taxon>Pelagomonadales</taxon>
        <taxon>Pelagomonadaceae</taxon>
        <taxon>Pelagomonas</taxon>
    </lineage>
</organism>
<keyword evidence="2" id="KW-0862">Zinc</keyword>
<keyword evidence="1" id="KW-0945">Host-virus interaction</keyword>
<dbReference type="PROSITE" id="PS50090">
    <property type="entry name" value="MYB_LIKE"/>
    <property type="match status" value="1"/>
</dbReference>
<dbReference type="Gene3D" id="1.10.10.10">
    <property type="entry name" value="Winged helix-like DNA-binding domain superfamily/Winged helix DNA-binding domain"/>
    <property type="match status" value="1"/>
</dbReference>
<feature type="region of interest" description="Disordered" evidence="3">
    <location>
        <begin position="1183"/>
        <end position="1252"/>
    </location>
</feature>
<evidence type="ECO:0000313" key="7">
    <source>
        <dbReference type="Proteomes" id="UP000789595"/>
    </source>
</evidence>
<dbReference type="InterPro" id="IPR001005">
    <property type="entry name" value="SANT/Myb"/>
</dbReference>
<dbReference type="Pfam" id="PF00249">
    <property type="entry name" value="Myb_DNA-binding"/>
    <property type="match status" value="1"/>
</dbReference>
<feature type="compositionally biased region" description="Basic and acidic residues" evidence="3">
    <location>
        <begin position="494"/>
        <end position="512"/>
    </location>
</feature>
<feature type="domain" description="Myb-like" evidence="5">
    <location>
        <begin position="911"/>
        <end position="964"/>
    </location>
</feature>
<evidence type="ECO:0000256" key="3">
    <source>
        <dbReference type="SAM" id="MobiDB-lite"/>
    </source>
</evidence>
<evidence type="ECO:0000256" key="1">
    <source>
        <dbReference type="ARBA" id="ARBA00022581"/>
    </source>
</evidence>
<feature type="compositionally biased region" description="Low complexity" evidence="3">
    <location>
        <begin position="104"/>
        <end position="124"/>
    </location>
</feature>
<keyword evidence="7" id="KW-1185">Reference proteome</keyword>
<evidence type="ECO:0000259" key="5">
    <source>
        <dbReference type="PROSITE" id="PS50090"/>
    </source>
</evidence>
<dbReference type="Proteomes" id="UP000789595">
    <property type="component" value="Unassembled WGS sequence"/>
</dbReference>
<evidence type="ECO:0000313" key="6">
    <source>
        <dbReference type="EMBL" id="CAH0379773.1"/>
    </source>
</evidence>
<dbReference type="PANTHER" id="PTHR13037">
    <property type="entry name" value="FORMIN"/>
    <property type="match status" value="1"/>
</dbReference>
<comment type="caution">
    <text evidence="6">The sequence shown here is derived from an EMBL/GenBank/DDBJ whole genome shotgun (WGS) entry which is preliminary data.</text>
</comment>
<feature type="domain" description="RING-type" evidence="4">
    <location>
        <begin position="1386"/>
        <end position="1436"/>
    </location>
</feature>
<dbReference type="Gene3D" id="2.30.30.140">
    <property type="match status" value="3"/>
</dbReference>
<dbReference type="InterPro" id="IPR013083">
    <property type="entry name" value="Znf_RING/FYVE/PHD"/>
</dbReference>
<sequence>MEDLQGTVGSPSAAAAPSWFPAETAIEAAPAPVAVEAPLPPEERTYEGVSREEGMWVVDIKFDGEEIKRLGTYENAGAAAWAYDAAREERGLPPVNFPLPGQAPAPTTEAPAPAEDAEAVPPVTTAAEDEREQAHQSVAVPPAPERSEAAPPPALPAPARKPHVASAASAWAGVCTDLLAALEDQSGIVGIRDRLVSDGFRCVKVGPKPSEYHISVPATYPCYYDVAGKDYSASQDMPRTKPQLVKYFEGCLDLARTGGAYRTEADREADEGEDARRAATKKLRPKPPVTTAAVEPVAPDATAARPETAVGQRVGRARTKPERLTDLVDAGKTYAARPSASRTRNDAEEAPAPAPATEPVDEDTPAPVSVPRFKHVYPPNKTRVSWTTCVHMGGGSVSAGSHATQEAAARAVDAMLLAHRKKAVNFPGDEEATRAAFPDIIATRRAPASRRESRPAAAARPKPRAARPSAPSKARTPKVSAAAPAETPSRKRPRSEDDAAAENERLRRELDSLRAATQSLEQDLRAAEAQRDEARGDADQLRGDVKRLRSERDEARGDAKRLRRERDEARKDAATSERALAALRQKLDRQMAAQREATPARPAKRGRHHYSPAEEPVDDPQSENRRDAPGGSGDAWPVVGSHVQRGDGLRGVVTKLGYNGQTEVTTKTGYAVTVYCCDLTTTTLSAEEAALCDRSRLTPNEWVQAQLDGAICATYKGREFGNCFATKDGRTQRTFTVESNGDVRCALCDWTAPSGASRALQSGPLAEWTKWVASIKQHSGHYASQMAFKTTRQHIERVLAMAAEPSTQQRPPAHPSRPSVKPSTGPRPDPRATAQYSVESLVEARFRGGDVFYPALVVAVRDGGRTLDLKYTDGDSEERVPLDLVRPLAARQRSAPAAAVPEAPPAAPTSKPEAAAPRWTAEEEKQLRKLVNELGDRESWSAIAARLGSQRSGPACEWHWKYSMMGGTIMAAPPAPKAVEGAITDEFSGMGWRQLTELMRTRGIGRDPYDGQDDFRRKLRAHKAGNPAPPPSPVAPTEDAIARAPTSSVSYPVDALVEARWRGGSKFYPALVLATSGATVDLKYVDDSDEEDDVPVELVRPANRRLLQRYQELTGKRTPPPVILLPQSPPPPSPSSPQFAKGSKCIVPWSDGRKYAATVVSSGPTSARVAFEDGALKTVPLEELEPLSTPTPVHPTSQQPKSSRTGSRTERVTDNTALEAKMREDNWTISVVPRPPGKDGGRAKPDKYYHKPGESKQYRSLLGVARAHYPEFVTGDAKQRFATGGIRCTSGRPDCYCKGPRSTAIVRYDSQTGAVLEEFCSVGAAADKLDICISKISKNLSGKTSTAEGHVFRYKTPPPPKKKIPEALPVEAPPPPPPPPLPTDPCAICMSTITEDACVLECGHAFHAACLGDLADHVRLAAPTRRSLGVSCPLCRKTTRAEVGE</sequence>
<dbReference type="Pfam" id="PF13639">
    <property type="entry name" value="zf-RING_2"/>
    <property type="match status" value="1"/>
</dbReference>
<dbReference type="Gene3D" id="1.10.10.60">
    <property type="entry name" value="Homeodomain-like"/>
    <property type="match status" value="1"/>
</dbReference>
<feature type="compositionally biased region" description="Basic and acidic residues" evidence="3">
    <location>
        <begin position="522"/>
        <end position="575"/>
    </location>
</feature>
<proteinExistence type="predicted"/>
<dbReference type="PROSITE" id="PS50089">
    <property type="entry name" value="ZF_RING_2"/>
    <property type="match status" value="1"/>
</dbReference>
<dbReference type="OrthoDB" id="8062037at2759"/>
<evidence type="ECO:0000256" key="2">
    <source>
        <dbReference type="PROSITE-ProRule" id="PRU00175"/>
    </source>
</evidence>
<reference evidence="6" key="1">
    <citation type="submission" date="2021-11" db="EMBL/GenBank/DDBJ databases">
        <authorList>
            <consortium name="Genoscope - CEA"/>
            <person name="William W."/>
        </authorList>
    </citation>
    <scope>NUCLEOTIDE SEQUENCE</scope>
</reference>
<dbReference type="InterPro" id="IPR001841">
    <property type="entry name" value="Znf_RING"/>
</dbReference>